<name>A0A242MXQ9_CABSO</name>
<dbReference type="Proteomes" id="UP000195221">
    <property type="component" value="Unassembled WGS sequence"/>
</dbReference>
<dbReference type="SUPFAM" id="SSF54427">
    <property type="entry name" value="NTF2-like"/>
    <property type="match status" value="1"/>
</dbReference>
<evidence type="ECO:0000313" key="3">
    <source>
        <dbReference type="Proteomes" id="UP000195221"/>
    </source>
</evidence>
<dbReference type="InterPro" id="IPR032710">
    <property type="entry name" value="NTF2-like_dom_sf"/>
</dbReference>
<reference evidence="2 3" key="1">
    <citation type="submission" date="2017-03" db="EMBL/GenBank/DDBJ databases">
        <title>Genome analysis of strain PAMC 26577.</title>
        <authorList>
            <person name="Oh H.-M."/>
            <person name="Yang J.-A."/>
        </authorList>
    </citation>
    <scope>NUCLEOTIDE SEQUENCE [LARGE SCALE GENOMIC DNA]</scope>
    <source>
        <strain evidence="2 3">PAMC 26577</strain>
    </source>
</reference>
<dbReference type="AlphaFoldDB" id="A0A242MXQ9"/>
<proteinExistence type="predicted"/>
<dbReference type="InterPro" id="IPR037401">
    <property type="entry name" value="SnoaL-like"/>
</dbReference>
<sequence>MNLSMADQLARVAINDLIVRERAVRDACQWSEMGALYHPDSTIDISWFKGSGAQFTAATEKMAAGPLYTFHQMGSSVITLHGNRALVDSNCTVHGFTVLDGVEVDLISYSRLMWRAQRSDSHWLIAGLRAVYVRDVLAPVNPLQLPQLDSQALAALRPSYRFIAYLASKAGHPVRNDLPGVDKPETVAVLQTGEQQWLGQKG</sequence>
<comment type="caution">
    <text evidence="2">The sequence shown here is derived from an EMBL/GenBank/DDBJ whole genome shotgun (WGS) entry which is preliminary data.</text>
</comment>
<organism evidence="2 3">
    <name type="scientific">Caballeronia sordidicola</name>
    <name type="common">Burkholderia sordidicola</name>
    <dbReference type="NCBI Taxonomy" id="196367"/>
    <lineage>
        <taxon>Bacteria</taxon>
        <taxon>Pseudomonadati</taxon>
        <taxon>Pseudomonadota</taxon>
        <taxon>Betaproteobacteria</taxon>
        <taxon>Burkholderiales</taxon>
        <taxon>Burkholderiaceae</taxon>
        <taxon>Caballeronia</taxon>
    </lineage>
</organism>
<dbReference type="EMBL" id="NBTZ01000039">
    <property type="protein sequence ID" value="OTP76220.1"/>
    <property type="molecule type" value="Genomic_DNA"/>
</dbReference>
<protein>
    <submittedName>
        <fullName evidence="2">Bile acid 7-alpha dehydratase BaiE</fullName>
    </submittedName>
</protein>
<feature type="domain" description="SnoaL-like" evidence="1">
    <location>
        <begin position="10"/>
        <end position="128"/>
    </location>
</feature>
<accession>A0A242MXQ9</accession>
<evidence type="ECO:0000313" key="2">
    <source>
        <dbReference type="EMBL" id="OTP76220.1"/>
    </source>
</evidence>
<dbReference type="Gene3D" id="3.10.450.50">
    <property type="match status" value="1"/>
</dbReference>
<dbReference type="RefSeq" id="WP_178391814.1">
    <property type="nucleotide sequence ID" value="NZ_MSRG01000004.1"/>
</dbReference>
<evidence type="ECO:0000259" key="1">
    <source>
        <dbReference type="Pfam" id="PF13577"/>
    </source>
</evidence>
<gene>
    <name evidence="2" type="ORF">PAMC26577_11410</name>
</gene>
<dbReference type="Pfam" id="PF13577">
    <property type="entry name" value="SnoaL_4"/>
    <property type="match status" value="1"/>
</dbReference>